<feature type="domain" description="Hemerythrin-like" evidence="1">
    <location>
        <begin position="5"/>
        <end position="125"/>
    </location>
</feature>
<dbReference type="InterPro" id="IPR012312">
    <property type="entry name" value="Hemerythrin-like"/>
</dbReference>
<dbReference type="Gene3D" id="1.20.120.520">
    <property type="entry name" value="nmb1532 protein domain like"/>
    <property type="match status" value="1"/>
</dbReference>
<dbReference type="PANTHER" id="PTHR39966">
    <property type="entry name" value="BLL2471 PROTEIN-RELATED"/>
    <property type="match status" value="1"/>
</dbReference>
<organism evidence="2 3">
    <name type="scientific">Propionivibrio dicarboxylicus</name>
    <dbReference type="NCBI Taxonomy" id="83767"/>
    <lineage>
        <taxon>Bacteria</taxon>
        <taxon>Pseudomonadati</taxon>
        <taxon>Pseudomonadota</taxon>
        <taxon>Betaproteobacteria</taxon>
        <taxon>Rhodocyclales</taxon>
        <taxon>Rhodocyclaceae</taxon>
        <taxon>Propionivibrio</taxon>
    </lineage>
</organism>
<dbReference type="OrthoDB" id="9792554at2"/>
<dbReference type="Proteomes" id="UP000198607">
    <property type="component" value="Unassembled WGS sequence"/>
</dbReference>
<dbReference type="RefSeq" id="WP_091937018.1">
    <property type="nucleotide sequence ID" value="NZ_FNCY01000006.1"/>
</dbReference>
<name>A0A1G8DH89_9RHOO</name>
<evidence type="ECO:0000313" key="3">
    <source>
        <dbReference type="Proteomes" id="UP000198607"/>
    </source>
</evidence>
<keyword evidence="3" id="KW-1185">Reference proteome</keyword>
<dbReference type="AlphaFoldDB" id="A0A1G8DH89"/>
<protein>
    <submittedName>
        <fullName evidence="2">Hemerythrin HHE cation binding domain-containing protein</fullName>
    </submittedName>
</protein>
<dbReference type="PANTHER" id="PTHR39966:SF3">
    <property type="entry name" value="DUF438 DOMAIN-CONTAINING PROTEIN"/>
    <property type="match status" value="1"/>
</dbReference>
<dbReference type="Pfam" id="PF01814">
    <property type="entry name" value="Hemerythrin"/>
    <property type="match status" value="1"/>
</dbReference>
<reference evidence="2 3" key="1">
    <citation type="submission" date="2016-10" db="EMBL/GenBank/DDBJ databases">
        <authorList>
            <person name="de Groot N.N."/>
        </authorList>
    </citation>
    <scope>NUCLEOTIDE SEQUENCE [LARGE SCALE GENOMIC DNA]</scope>
    <source>
        <strain evidence="2 3">DSM 5885</strain>
    </source>
</reference>
<proteinExistence type="predicted"/>
<dbReference type="GO" id="GO:0005886">
    <property type="term" value="C:plasma membrane"/>
    <property type="evidence" value="ECO:0007669"/>
    <property type="project" value="TreeGrafter"/>
</dbReference>
<dbReference type="STRING" id="83767.SAMN05660652_01917"/>
<accession>A0A1G8DH89</accession>
<evidence type="ECO:0000313" key="2">
    <source>
        <dbReference type="EMBL" id="SDH56680.1"/>
    </source>
</evidence>
<gene>
    <name evidence="2" type="ORF">SAMN05660652_01917</name>
</gene>
<dbReference type="EMBL" id="FNCY01000006">
    <property type="protein sequence ID" value="SDH56680.1"/>
    <property type="molecule type" value="Genomic_DNA"/>
</dbReference>
<evidence type="ECO:0000259" key="1">
    <source>
        <dbReference type="Pfam" id="PF01814"/>
    </source>
</evidence>
<sequence length="146" mass="16646">MTFRELMSGDHRHCDDCFVAVESALGRDDWAGATQAFAVYERAMLAHFSAEESLLFPEFEARTGMRMGPTQVMRNEHAQMRELIEAAASALREHDAVDYSGYAETLLIMMQQHNMKEENILYPMCDEHLRDAYASLSARIESTLHP</sequence>